<dbReference type="AlphaFoldDB" id="A0A699V8J5"/>
<sequence length="59" mass="6264">DKSLEVNINDLASSDSSLKSLKHKPIDSSCASTSSVSTSMNEAEIDSNVRTPIKEPISV</sequence>
<accession>A0A699V8J5</accession>
<comment type="caution">
    <text evidence="2">The sequence shown here is derived from an EMBL/GenBank/DDBJ whole genome shotgun (WGS) entry which is preliminary data.</text>
</comment>
<reference evidence="2" key="1">
    <citation type="journal article" date="2019" name="Sci. Rep.">
        <title>Draft genome of Tanacetum cinerariifolium, the natural source of mosquito coil.</title>
        <authorList>
            <person name="Yamashiro T."/>
            <person name="Shiraishi A."/>
            <person name="Satake H."/>
            <person name="Nakayama K."/>
        </authorList>
    </citation>
    <scope>NUCLEOTIDE SEQUENCE</scope>
</reference>
<name>A0A699V8J5_TANCI</name>
<dbReference type="EMBL" id="BKCJ011416113">
    <property type="protein sequence ID" value="GFD31645.1"/>
    <property type="molecule type" value="Genomic_DNA"/>
</dbReference>
<evidence type="ECO:0000256" key="1">
    <source>
        <dbReference type="SAM" id="MobiDB-lite"/>
    </source>
</evidence>
<evidence type="ECO:0000313" key="2">
    <source>
        <dbReference type="EMBL" id="GFD31645.1"/>
    </source>
</evidence>
<gene>
    <name evidence="2" type="ORF">Tci_903614</name>
</gene>
<protein>
    <submittedName>
        <fullName evidence="2">Uncharacterized protein</fullName>
    </submittedName>
</protein>
<feature type="region of interest" description="Disordered" evidence="1">
    <location>
        <begin position="17"/>
        <end position="59"/>
    </location>
</feature>
<proteinExistence type="predicted"/>
<feature type="non-terminal residue" evidence="2">
    <location>
        <position position="1"/>
    </location>
</feature>
<organism evidence="2">
    <name type="scientific">Tanacetum cinerariifolium</name>
    <name type="common">Dalmatian daisy</name>
    <name type="synonym">Chrysanthemum cinerariifolium</name>
    <dbReference type="NCBI Taxonomy" id="118510"/>
    <lineage>
        <taxon>Eukaryota</taxon>
        <taxon>Viridiplantae</taxon>
        <taxon>Streptophyta</taxon>
        <taxon>Embryophyta</taxon>
        <taxon>Tracheophyta</taxon>
        <taxon>Spermatophyta</taxon>
        <taxon>Magnoliopsida</taxon>
        <taxon>eudicotyledons</taxon>
        <taxon>Gunneridae</taxon>
        <taxon>Pentapetalae</taxon>
        <taxon>asterids</taxon>
        <taxon>campanulids</taxon>
        <taxon>Asterales</taxon>
        <taxon>Asteraceae</taxon>
        <taxon>Asteroideae</taxon>
        <taxon>Anthemideae</taxon>
        <taxon>Anthemidinae</taxon>
        <taxon>Tanacetum</taxon>
    </lineage>
</organism>
<feature type="compositionally biased region" description="Low complexity" evidence="1">
    <location>
        <begin position="28"/>
        <end position="39"/>
    </location>
</feature>